<organism evidence="2 3">
    <name type="scientific">Chiloscyllium punctatum</name>
    <name type="common">Brownbanded bambooshark</name>
    <name type="synonym">Hemiscyllium punctatum</name>
    <dbReference type="NCBI Taxonomy" id="137246"/>
    <lineage>
        <taxon>Eukaryota</taxon>
        <taxon>Metazoa</taxon>
        <taxon>Chordata</taxon>
        <taxon>Craniata</taxon>
        <taxon>Vertebrata</taxon>
        <taxon>Chondrichthyes</taxon>
        <taxon>Elasmobranchii</taxon>
        <taxon>Galeomorphii</taxon>
        <taxon>Galeoidea</taxon>
        <taxon>Orectolobiformes</taxon>
        <taxon>Hemiscylliidae</taxon>
        <taxon>Chiloscyllium</taxon>
    </lineage>
</organism>
<feature type="region of interest" description="Disordered" evidence="1">
    <location>
        <begin position="1"/>
        <end position="26"/>
    </location>
</feature>
<name>A0A401TJ39_CHIPU</name>
<feature type="non-terminal residue" evidence="2">
    <location>
        <position position="55"/>
    </location>
</feature>
<evidence type="ECO:0000313" key="2">
    <source>
        <dbReference type="EMBL" id="GCC42670.1"/>
    </source>
</evidence>
<dbReference type="EMBL" id="BEZZ01085688">
    <property type="protein sequence ID" value="GCC42670.1"/>
    <property type="molecule type" value="Genomic_DNA"/>
</dbReference>
<sequence length="55" mass="5822">MRARAAKVTDLELSDASDKMGDPAGRQLDTISAERSEPEAVHVEGLDRNVGVAGE</sequence>
<dbReference type="AlphaFoldDB" id="A0A401TJ39"/>
<dbReference type="Proteomes" id="UP000287033">
    <property type="component" value="Unassembled WGS sequence"/>
</dbReference>
<accession>A0A401TJ39</accession>
<reference evidence="2 3" key="1">
    <citation type="journal article" date="2018" name="Nat. Ecol. Evol.">
        <title>Shark genomes provide insights into elasmobranch evolution and the origin of vertebrates.</title>
        <authorList>
            <person name="Hara Y"/>
            <person name="Yamaguchi K"/>
            <person name="Onimaru K"/>
            <person name="Kadota M"/>
            <person name="Koyanagi M"/>
            <person name="Keeley SD"/>
            <person name="Tatsumi K"/>
            <person name="Tanaka K"/>
            <person name="Motone F"/>
            <person name="Kageyama Y"/>
            <person name="Nozu R"/>
            <person name="Adachi N"/>
            <person name="Nishimura O"/>
            <person name="Nakagawa R"/>
            <person name="Tanegashima C"/>
            <person name="Kiyatake I"/>
            <person name="Matsumoto R"/>
            <person name="Murakumo K"/>
            <person name="Nishida K"/>
            <person name="Terakita A"/>
            <person name="Kuratani S"/>
            <person name="Sato K"/>
            <person name="Hyodo S Kuraku.S."/>
        </authorList>
    </citation>
    <scope>NUCLEOTIDE SEQUENCE [LARGE SCALE GENOMIC DNA]</scope>
</reference>
<proteinExistence type="predicted"/>
<keyword evidence="3" id="KW-1185">Reference proteome</keyword>
<evidence type="ECO:0000313" key="3">
    <source>
        <dbReference type="Proteomes" id="UP000287033"/>
    </source>
</evidence>
<protein>
    <submittedName>
        <fullName evidence="2">Uncharacterized protein</fullName>
    </submittedName>
</protein>
<gene>
    <name evidence="2" type="ORF">chiPu_0026702</name>
</gene>
<evidence type="ECO:0000256" key="1">
    <source>
        <dbReference type="SAM" id="MobiDB-lite"/>
    </source>
</evidence>
<comment type="caution">
    <text evidence="2">The sequence shown here is derived from an EMBL/GenBank/DDBJ whole genome shotgun (WGS) entry which is preliminary data.</text>
</comment>